<evidence type="ECO:0000313" key="2">
    <source>
        <dbReference type="EMBL" id="SDS45677.1"/>
    </source>
</evidence>
<gene>
    <name evidence="2" type="ORF">SAMN04489834_1514</name>
</gene>
<evidence type="ECO:0000313" key="3">
    <source>
        <dbReference type="Proteomes" id="UP000181956"/>
    </source>
</evidence>
<feature type="region of interest" description="Disordered" evidence="1">
    <location>
        <begin position="1"/>
        <end position="29"/>
    </location>
</feature>
<accession>A0A1H1SCH4</accession>
<dbReference type="Proteomes" id="UP000181956">
    <property type="component" value="Chromosome I"/>
</dbReference>
<evidence type="ECO:0000256" key="1">
    <source>
        <dbReference type="SAM" id="MobiDB-lite"/>
    </source>
</evidence>
<name>A0A1H1SCH4_9MICO</name>
<dbReference type="EMBL" id="LT629742">
    <property type="protein sequence ID" value="SDS45677.1"/>
    <property type="molecule type" value="Genomic_DNA"/>
</dbReference>
<dbReference type="STRING" id="412690.SAMN04489834_1514"/>
<keyword evidence="3" id="KW-1185">Reference proteome</keyword>
<feature type="compositionally biased region" description="Polar residues" evidence="1">
    <location>
        <begin position="7"/>
        <end position="17"/>
    </location>
</feature>
<protein>
    <submittedName>
        <fullName evidence="2">Uncharacterized protein</fullName>
    </submittedName>
</protein>
<organism evidence="2 3">
    <name type="scientific">Microterricola viridarii</name>
    <dbReference type="NCBI Taxonomy" id="412690"/>
    <lineage>
        <taxon>Bacteria</taxon>
        <taxon>Bacillati</taxon>
        <taxon>Actinomycetota</taxon>
        <taxon>Actinomycetes</taxon>
        <taxon>Micrococcales</taxon>
        <taxon>Microbacteriaceae</taxon>
        <taxon>Microterricola</taxon>
    </lineage>
</organism>
<reference evidence="3" key="1">
    <citation type="submission" date="2016-10" db="EMBL/GenBank/DDBJ databases">
        <authorList>
            <person name="Varghese N."/>
            <person name="Submissions S."/>
        </authorList>
    </citation>
    <scope>NUCLEOTIDE SEQUENCE [LARGE SCALE GENOMIC DNA]</scope>
    <source>
        <strain evidence="3">DSM 21772</strain>
    </source>
</reference>
<sequence>MPRLQPACNSRPPSTFLSPRRLRERGTSDRSPVSRATVFLLVEPVEVIASLAPCQGFGRWRSLQPACDSRAPPSASVHLLPAFHVLSPRRLRERGTSDRSPVSRATVFSLVEPVEVIASLAPCQGFGRWRSLQPACDSRAPPSASVQLPPAFDVLSPRRLRERGTSDRSPVSSATVFLLVEPVVAVASLTPCQGFGRWRSLQPACDSRAPPSASVHLLPAFHVLSPRRLRERGTSDRSPVSRRKVFSLVEPVVAVARFPLCQGFGRWRSLQPACFSPPVGPDGVHLLPAFHVLSPRRLRERGTSDRSPVSRATVFSLVEPVEVIASLAPCHGFGRWRSLQPACDSRVPLTTLAELLSPRWPSSSPHVG</sequence>
<proteinExistence type="predicted"/>
<dbReference type="AlphaFoldDB" id="A0A1H1SCH4"/>